<organism evidence="1 2">
    <name type="scientific">Patagioenas fasciata monilis</name>
    <dbReference type="NCBI Taxonomy" id="372326"/>
    <lineage>
        <taxon>Eukaryota</taxon>
        <taxon>Metazoa</taxon>
        <taxon>Chordata</taxon>
        <taxon>Craniata</taxon>
        <taxon>Vertebrata</taxon>
        <taxon>Euteleostomi</taxon>
        <taxon>Archelosauria</taxon>
        <taxon>Archosauria</taxon>
        <taxon>Dinosauria</taxon>
        <taxon>Saurischia</taxon>
        <taxon>Theropoda</taxon>
        <taxon>Coelurosauria</taxon>
        <taxon>Aves</taxon>
        <taxon>Neognathae</taxon>
        <taxon>Neoaves</taxon>
        <taxon>Columbimorphae</taxon>
        <taxon>Columbiformes</taxon>
        <taxon>Columbidae</taxon>
        <taxon>Patagioenas</taxon>
    </lineage>
</organism>
<protein>
    <submittedName>
        <fullName evidence="1">Uncharacterized protein</fullName>
    </submittedName>
</protein>
<accession>A0A1V4J497</accession>
<sequence>MKGSISFSHAAEWMFFGDRVLSVLKTLYLKSVPGITKYKIISSSVQPHFFGLKISVLSLELQIEELGTLILWKVHMKTNEEDILIYAHLFTLEKRGFYP</sequence>
<dbReference type="EMBL" id="LSYS01009367">
    <property type="protein sequence ID" value="OPJ67053.1"/>
    <property type="molecule type" value="Genomic_DNA"/>
</dbReference>
<name>A0A1V4J497_PATFA</name>
<evidence type="ECO:0000313" key="2">
    <source>
        <dbReference type="Proteomes" id="UP000190648"/>
    </source>
</evidence>
<reference evidence="1 2" key="1">
    <citation type="submission" date="2016-02" db="EMBL/GenBank/DDBJ databases">
        <title>Band-tailed pigeon sequencing and assembly.</title>
        <authorList>
            <person name="Soares A.E."/>
            <person name="Novak B.J."/>
            <person name="Rice E.S."/>
            <person name="O'Connell B."/>
            <person name="Chang D."/>
            <person name="Weber S."/>
            <person name="Shapiro B."/>
        </authorList>
    </citation>
    <scope>NUCLEOTIDE SEQUENCE [LARGE SCALE GENOMIC DNA]</scope>
    <source>
        <strain evidence="1">BTP2013</strain>
        <tissue evidence="1">Blood</tissue>
    </source>
</reference>
<proteinExistence type="predicted"/>
<keyword evidence="2" id="KW-1185">Reference proteome</keyword>
<evidence type="ECO:0000313" key="1">
    <source>
        <dbReference type="EMBL" id="OPJ67053.1"/>
    </source>
</evidence>
<dbReference type="AlphaFoldDB" id="A0A1V4J497"/>
<comment type="caution">
    <text evidence="1">The sequence shown here is derived from an EMBL/GenBank/DDBJ whole genome shotgun (WGS) entry which is preliminary data.</text>
</comment>
<gene>
    <name evidence="1" type="ORF">AV530_016976</name>
</gene>
<dbReference type="Proteomes" id="UP000190648">
    <property type="component" value="Unassembled WGS sequence"/>
</dbReference>